<dbReference type="AlphaFoldDB" id="A0A1X6WS52"/>
<organism evidence="1 2">
    <name type="scientific">Vagococcus fluvialis bH819</name>
    <dbReference type="NCBI Taxonomy" id="1255619"/>
    <lineage>
        <taxon>Bacteria</taxon>
        <taxon>Bacillati</taxon>
        <taxon>Bacillota</taxon>
        <taxon>Bacilli</taxon>
        <taxon>Lactobacillales</taxon>
        <taxon>Enterococcaceae</taxon>
        <taxon>Vagococcus</taxon>
    </lineage>
</organism>
<dbReference type="OrthoDB" id="2088199at2"/>
<reference evidence="2" key="1">
    <citation type="submission" date="2017-02" db="EMBL/GenBank/DDBJ databases">
        <authorList>
            <person name="Dridi B."/>
        </authorList>
    </citation>
    <scope>NUCLEOTIDE SEQUENCE [LARGE SCALE GENOMIC DNA]</scope>
    <source>
        <strain evidence="2">bH819</strain>
    </source>
</reference>
<name>A0A1X6WS52_9ENTE</name>
<protein>
    <submittedName>
        <fullName evidence="1">Uncharacterized protein</fullName>
    </submittedName>
</protein>
<gene>
    <name evidence="1" type="ORF">FM121_13355</name>
</gene>
<proteinExistence type="predicted"/>
<dbReference type="EMBL" id="FWFD01000019">
    <property type="protein sequence ID" value="SLM87079.1"/>
    <property type="molecule type" value="Genomic_DNA"/>
</dbReference>
<accession>A0A1X6WS52</accession>
<keyword evidence="2" id="KW-1185">Reference proteome</keyword>
<dbReference type="Proteomes" id="UP000195918">
    <property type="component" value="Unassembled WGS sequence"/>
</dbReference>
<sequence>MKVVESNQESPIIKAKNYFLSFIVSADKSITDRFPYKRVLDDGTLVTKNNTYQAYLKVKTTDLTSISEDGFMRLVNKLTYLNRVFLDDFKIVSLTYPTETIEQGMYWKRRIAQAKRELFNNEHAHLDTYLKWNLKLAYDNLSRVDFVSTLPELTFSIVVYGKTRKELKNNVEVIRQAGGKELNLRVQTQEEVTNIVKKLLNMNSPL</sequence>
<evidence type="ECO:0000313" key="1">
    <source>
        <dbReference type="EMBL" id="SLM87079.1"/>
    </source>
</evidence>
<dbReference type="RefSeq" id="WP_086952699.1">
    <property type="nucleotide sequence ID" value="NZ_FWFD01000019.1"/>
</dbReference>
<evidence type="ECO:0000313" key="2">
    <source>
        <dbReference type="Proteomes" id="UP000195918"/>
    </source>
</evidence>